<evidence type="ECO:0000256" key="1">
    <source>
        <dbReference type="SAM" id="MobiDB-lite"/>
    </source>
</evidence>
<feature type="region of interest" description="Disordered" evidence="1">
    <location>
        <begin position="1"/>
        <end position="68"/>
    </location>
</feature>
<evidence type="ECO:0000313" key="2">
    <source>
        <dbReference type="EMBL" id="KIO16507.1"/>
    </source>
</evidence>
<dbReference type="AlphaFoldDB" id="A0A0C3L4G0"/>
<accession>A0A0C3L4G0</accession>
<reference evidence="2 3" key="1">
    <citation type="submission" date="2014-04" db="EMBL/GenBank/DDBJ databases">
        <authorList>
            <consortium name="DOE Joint Genome Institute"/>
            <person name="Kuo A."/>
            <person name="Girlanda M."/>
            <person name="Perotto S."/>
            <person name="Kohler A."/>
            <person name="Nagy L.G."/>
            <person name="Floudas D."/>
            <person name="Copeland A."/>
            <person name="Barry K.W."/>
            <person name="Cichocki N."/>
            <person name="Veneault-Fourrey C."/>
            <person name="LaButti K."/>
            <person name="Lindquist E.A."/>
            <person name="Lipzen A."/>
            <person name="Lundell T."/>
            <person name="Morin E."/>
            <person name="Murat C."/>
            <person name="Sun H."/>
            <person name="Tunlid A."/>
            <person name="Henrissat B."/>
            <person name="Grigoriev I.V."/>
            <person name="Hibbett D.S."/>
            <person name="Martin F."/>
            <person name="Nordberg H.P."/>
            <person name="Cantor M.N."/>
            <person name="Hua S.X."/>
        </authorList>
    </citation>
    <scope>NUCLEOTIDE SEQUENCE [LARGE SCALE GENOMIC DNA]</scope>
    <source>
        <strain evidence="2 3">MUT 4182</strain>
    </source>
</reference>
<keyword evidence="3" id="KW-1185">Reference proteome</keyword>
<sequence length="68" mass="6863">MDDDDSRSAGDNGTTESSVGGTSPASSTSVFGSPGLPAAGNADGLELHDPRVPQYHPSHHGSLKNMNA</sequence>
<evidence type="ECO:0000313" key="3">
    <source>
        <dbReference type="Proteomes" id="UP000054248"/>
    </source>
</evidence>
<dbReference type="Proteomes" id="UP000054248">
    <property type="component" value="Unassembled WGS sequence"/>
</dbReference>
<organism evidence="2 3">
    <name type="scientific">Tulasnella calospora MUT 4182</name>
    <dbReference type="NCBI Taxonomy" id="1051891"/>
    <lineage>
        <taxon>Eukaryota</taxon>
        <taxon>Fungi</taxon>
        <taxon>Dikarya</taxon>
        <taxon>Basidiomycota</taxon>
        <taxon>Agaricomycotina</taxon>
        <taxon>Agaricomycetes</taxon>
        <taxon>Cantharellales</taxon>
        <taxon>Tulasnellaceae</taxon>
        <taxon>Tulasnella</taxon>
    </lineage>
</organism>
<gene>
    <name evidence="2" type="ORF">M407DRAFT_33850</name>
</gene>
<name>A0A0C3L4G0_9AGAM</name>
<dbReference type="HOGENOM" id="CLU_2795832_0_0_1"/>
<feature type="compositionally biased region" description="Polar residues" evidence="1">
    <location>
        <begin position="9"/>
        <end position="31"/>
    </location>
</feature>
<proteinExistence type="predicted"/>
<dbReference type="EMBL" id="KN823548">
    <property type="protein sequence ID" value="KIO16507.1"/>
    <property type="molecule type" value="Genomic_DNA"/>
</dbReference>
<protein>
    <submittedName>
        <fullName evidence="2">Uncharacterized protein</fullName>
    </submittedName>
</protein>
<reference evidence="3" key="2">
    <citation type="submission" date="2015-01" db="EMBL/GenBank/DDBJ databases">
        <title>Evolutionary Origins and Diversification of the Mycorrhizal Mutualists.</title>
        <authorList>
            <consortium name="DOE Joint Genome Institute"/>
            <consortium name="Mycorrhizal Genomics Consortium"/>
            <person name="Kohler A."/>
            <person name="Kuo A."/>
            <person name="Nagy L.G."/>
            <person name="Floudas D."/>
            <person name="Copeland A."/>
            <person name="Barry K.W."/>
            <person name="Cichocki N."/>
            <person name="Veneault-Fourrey C."/>
            <person name="LaButti K."/>
            <person name="Lindquist E.A."/>
            <person name="Lipzen A."/>
            <person name="Lundell T."/>
            <person name="Morin E."/>
            <person name="Murat C."/>
            <person name="Riley R."/>
            <person name="Ohm R."/>
            <person name="Sun H."/>
            <person name="Tunlid A."/>
            <person name="Henrissat B."/>
            <person name="Grigoriev I.V."/>
            <person name="Hibbett D.S."/>
            <person name="Martin F."/>
        </authorList>
    </citation>
    <scope>NUCLEOTIDE SEQUENCE [LARGE SCALE GENOMIC DNA]</scope>
    <source>
        <strain evidence="3">MUT 4182</strain>
    </source>
</reference>